<protein>
    <submittedName>
        <fullName evidence="2">TIGR03086 family protein</fullName>
    </submittedName>
</protein>
<evidence type="ECO:0000313" key="3">
    <source>
        <dbReference type="Proteomes" id="UP000198741"/>
    </source>
</evidence>
<dbReference type="InterPro" id="IPR034660">
    <property type="entry name" value="DinB/YfiT-like"/>
</dbReference>
<evidence type="ECO:0000259" key="1">
    <source>
        <dbReference type="Pfam" id="PF11716"/>
    </source>
</evidence>
<reference evidence="2 3" key="1">
    <citation type="submission" date="2016-10" db="EMBL/GenBank/DDBJ databases">
        <authorList>
            <person name="de Groot N.N."/>
        </authorList>
    </citation>
    <scope>NUCLEOTIDE SEQUENCE [LARGE SCALE GENOMIC DNA]</scope>
    <source>
        <strain evidence="3">P4-7,KCTC 19426,CECT 7604</strain>
    </source>
</reference>
<dbReference type="RefSeq" id="WP_090475174.1">
    <property type="nucleotide sequence ID" value="NZ_LT629710.1"/>
</dbReference>
<sequence length="187" mass="20349">MDDLAAHRSALRQFGSRVELIRDDQWHAATPDTEWDVTDLVRHLVYEQLWAPPLLAGKTIAEVGDAFEGDILGDDPKAAWTSAAAAARAAFAEPGALTRTVHLSFGDVPASEYLWQMVTDLVVHSWDLARAIKADEQMPNDLLYATLELVKATIGDWSGSGLFAPPIPVPGCTDDLTELLALTGRSR</sequence>
<dbReference type="GO" id="GO:0046872">
    <property type="term" value="F:metal ion binding"/>
    <property type="evidence" value="ECO:0007669"/>
    <property type="project" value="InterPro"/>
</dbReference>
<dbReference type="STRING" id="1090615.SAMN04515671_1270"/>
<dbReference type="AlphaFoldDB" id="A0A1H0KE02"/>
<dbReference type="InterPro" id="IPR017517">
    <property type="entry name" value="Maleyloyr_isom"/>
</dbReference>
<dbReference type="InterPro" id="IPR024344">
    <property type="entry name" value="MDMPI_metal-binding"/>
</dbReference>
<dbReference type="Gene3D" id="1.20.120.450">
    <property type="entry name" value="dinb family like domain"/>
    <property type="match status" value="1"/>
</dbReference>
<keyword evidence="3" id="KW-1185">Reference proteome</keyword>
<dbReference type="OrthoDB" id="5185819at2"/>
<evidence type="ECO:0000313" key="2">
    <source>
        <dbReference type="EMBL" id="SDO54139.1"/>
    </source>
</evidence>
<name>A0A1H0KE02_9ACTN</name>
<organism evidence="2 3">
    <name type="scientific">Nakamurella panacisegetis</name>
    <dbReference type="NCBI Taxonomy" id="1090615"/>
    <lineage>
        <taxon>Bacteria</taxon>
        <taxon>Bacillati</taxon>
        <taxon>Actinomycetota</taxon>
        <taxon>Actinomycetes</taxon>
        <taxon>Nakamurellales</taxon>
        <taxon>Nakamurellaceae</taxon>
        <taxon>Nakamurella</taxon>
    </lineage>
</organism>
<dbReference type="NCBIfam" id="TIGR03086">
    <property type="entry name" value="TIGR03086 family metal-binding protein"/>
    <property type="match status" value="1"/>
</dbReference>
<dbReference type="Pfam" id="PF11716">
    <property type="entry name" value="MDMPI_N"/>
    <property type="match status" value="1"/>
</dbReference>
<dbReference type="NCBIfam" id="TIGR03083">
    <property type="entry name" value="maleylpyruvate isomerase family mycothiol-dependent enzyme"/>
    <property type="match status" value="1"/>
</dbReference>
<accession>A0A1H0KE02</accession>
<dbReference type="Proteomes" id="UP000198741">
    <property type="component" value="Chromosome I"/>
</dbReference>
<dbReference type="SUPFAM" id="SSF109854">
    <property type="entry name" value="DinB/YfiT-like putative metalloenzymes"/>
    <property type="match status" value="1"/>
</dbReference>
<dbReference type="EMBL" id="LT629710">
    <property type="protein sequence ID" value="SDO54139.1"/>
    <property type="molecule type" value="Genomic_DNA"/>
</dbReference>
<gene>
    <name evidence="2" type="ORF">SAMN04515671_1270</name>
</gene>
<dbReference type="InterPro" id="IPR017520">
    <property type="entry name" value="CHP03086"/>
</dbReference>
<feature type="domain" description="Mycothiol-dependent maleylpyruvate isomerase metal-binding" evidence="1">
    <location>
        <begin position="8"/>
        <end position="129"/>
    </location>
</feature>
<proteinExistence type="predicted"/>